<name>A0ABS8MH78_9FLAO</name>
<keyword evidence="3" id="KW-1185">Reference proteome</keyword>
<proteinExistence type="predicted"/>
<dbReference type="EMBL" id="JAJJMM010000001">
    <property type="protein sequence ID" value="MCC9064841.1"/>
    <property type="molecule type" value="Genomic_DNA"/>
</dbReference>
<evidence type="ECO:0000313" key="2">
    <source>
        <dbReference type="EMBL" id="MCC9064841.1"/>
    </source>
</evidence>
<reference evidence="2" key="1">
    <citation type="submission" date="2021-11" db="EMBL/GenBank/DDBJ databases">
        <title>Description of novel Flavobacterium species.</title>
        <authorList>
            <person name="Saticioglu I.B."/>
            <person name="Ay H."/>
            <person name="Altun S."/>
            <person name="Duman M."/>
        </authorList>
    </citation>
    <scope>NUCLEOTIDE SEQUENCE</scope>
    <source>
        <strain evidence="2">F-30</strain>
    </source>
</reference>
<accession>A0ABS8MH78</accession>
<organism evidence="2 3">
    <name type="scientific">Flavobacterium piscisymbiosum</name>
    <dbReference type="NCBI Taxonomy" id="2893753"/>
    <lineage>
        <taxon>Bacteria</taxon>
        <taxon>Pseudomonadati</taxon>
        <taxon>Bacteroidota</taxon>
        <taxon>Flavobacteriia</taxon>
        <taxon>Flavobacteriales</taxon>
        <taxon>Flavobacteriaceae</taxon>
        <taxon>Flavobacterium</taxon>
    </lineage>
</organism>
<comment type="caution">
    <text evidence="2">The sequence shown here is derived from an EMBL/GenBank/DDBJ whole genome shotgun (WGS) entry which is preliminary data.</text>
</comment>
<protein>
    <submittedName>
        <fullName evidence="2">Uncharacterized protein</fullName>
    </submittedName>
</protein>
<feature type="transmembrane region" description="Helical" evidence="1">
    <location>
        <begin position="53"/>
        <end position="70"/>
    </location>
</feature>
<keyword evidence="1" id="KW-1133">Transmembrane helix</keyword>
<keyword evidence="1" id="KW-0472">Membrane</keyword>
<sequence>MLEKLPIIENYYYVAIIAFFTFVLTMITAKGSLTDHRYKWYKWKRYTPRGKQAIGFGLLVALTLFLQDINNRNVSKDNDKKLSDKETLRAKEIKAGVKNATDQLFDGLSLAFKKQGLQYDTIKNQVIKLKDSVKTTIINGEPPILSFSNLQIVDSSYFKKTYSVKFTLICKKADSYNTNITVDIFAVSPNSNIYTIKRNINILYRGQIIQTNEELSNTITIPKDTSFYSFYAFRLKGYYFKHDKTKIDIDNFYLLRPRQKLNYFQFPLQIHEDIFRSYLYKNNFY</sequence>
<dbReference type="Proteomes" id="UP001430679">
    <property type="component" value="Unassembled WGS sequence"/>
</dbReference>
<dbReference type="RefSeq" id="WP_230038146.1">
    <property type="nucleotide sequence ID" value="NZ_JAJJMM010000001.1"/>
</dbReference>
<evidence type="ECO:0000256" key="1">
    <source>
        <dbReference type="SAM" id="Phobius"/>
    </source>
</evidence>
<keyword evidence="1" id="KW-0812">Transmembrane</keyword>
<gene>
    <name evidence="2" type="ORF">LNP81_17675</name>
</gene>
<feature type="transmembrane region" description="Helical" evidence="1">
    <location>
        <begin position="12"/>
        <end position="33"/>
    </location>
</feature>
<evidence type="ECO:0000313" key="3">
    <source>
        <dbReference type="Proteomes" id="UP001430679"/>
    </source>
</evidence>